<dbReference type="Proteomes" id="UP001576774">
    <property type="component" value="Unassembled WGS sequence"/>
</dbReference>
<accession>A0ABV4XCY1</accession>
<evidence type="ECO:0008006" key="3">
    <source>
        <dbReference type="Google" id="ProtNLM"/>
    </source>
</evidence>
<dbReference type="EMBL" id="JBHFNQ010000206">
    <property type="protein sequence ID" value="MFB2880655.1"/>
    <property type="molecule type" value="Genomic_DNA"/>
</dbReference>
<evidence type="ECO:0000313" key="2">
    <source>
        <dbReference type="Proteomes" id="UP001576774"/>
    </source>
</evidence>
<name>A0ABV4XCY1_9CYAN</name>
<comment type="caution">
    <text evidence="1">The sequence shown here is derived from an EMBL/GenBank/DDBJ whole genome shotgun (WGS) entry which is preliminary data.</text>
</comment>
<keyword evidence="2" id="KW-1185">Reference proteome</keyword>
<protein>
    <recommendedName>
        <fullName evidence="3">DUF4435 domain-containing protein</fullName>
    </recommendedName>
</protein>
<reference evidence="1 2" key="1">
    <citation type="submission" date="2024-09" db="EMBL/GenBank/DDBJ databases">
        <title>Floridaenema gen nov. (Aerosakkonemataceae, Aerosakkonematales ord. nov., Cyanobacteria) from benthic tropical and subtropical fresh waters, with the description of four new species.</title>
        <authorList>
            <person name="Moretto J.A."/>
            <person name="Berthold D.E."/>
            <person name="Lefler F.W."/>
            <person name="Huang I.-S."/>
            <person name="Laughinghouse H. IV."/>
        </authorList>
    </citation>
    <scope>NUCLEOTIDE SEQUENCE [LARGE SCALE GENOMIC DNA]</scope>
    <source>
        <strain evidence="1 2">BLCC-F46</strain>
    </source>
</reference>
<dbReference type="RefSeq" id="WP_413273660.1">
    <property type="nucleotide sequence ID" value="NZ_JBHFNQ010000206.1"/>
</dbReference>
<proteinExistence type="predicted"/>
<organism evidence="1 2">
    <name type="scientific">Floridaenema aerugineum BLCC-F46</name>
    <dbReference type="NCBI Taxonomy" id="3153654"/>
    <lineage>
        <taxon>Bacteria</taxon>
        <taxon>Bacillati</taxon>
        <taxon>Cyanobacteriota</taxon>
        <taxon>Cyanophyceae</taxon>
        <taxon>Oscillatoriophycideae</taxon>
        <taxon>Aerosakkonematales</taxon>
        <taxon>Aerosakkonemataceae</taxon>
        <taxon>Floridanema</taxon>
        <taxon>Floridanema aerugineum</taxon>
    </lineage>
</organism>
<sequence length="290" mass="33799">MSVVSSSKIIFCEGKQSSLDIQLLERVLETLPTERPTIVSSGSKFTFSVFAQGYFFPQEIGNQRYLVFRDRDFDAQPSEEVRLIQLGGQRIWLTHRACIENYLLEPDLIDAYWREKYIEKLENPNSKWGHGDSPGIDRITQWIETAARSLQEYQSVRWALGELLLSSATRAQLKTTWTGGSGQLPLSLAVQDCRTEAITLINQFRQAVETVTLNNFEANLATYQQQFNQVEFWSQKQYMIWFHGKDIQKEMQRQEPQYISLKTFFNWAVARIDIERHSDLIELRTRISQL</sequence>
<evidence type="ECO:0000313" key="1">
    <source>
        <dbReference type="EMBL" id="MFB2880655.1"/>
    </source>
</evidence>
<gene>
    <name evidence="1" type="ORF">ACE1CC_27720</name>
</gene>